<evidence type="ECO:0000256" key="1">
    <source>
        <dbReference type="SAM" id="MobiDB-lite"/>
    </source>
</evidence>
<dbReference type="SUPFAM" id="SSF54236">
    <property type="entry name" value="Ubiquitin-like"/>
    <property type="match status" value="1"/>
</dbReference>
<accession>A0AAV5A7K3</accession>
<dbReference type="Gene3D" id="3.10.20.90">
    <property type="entry name" value="Phosphatidylinositol 3-kinase Catalytic Subunit, Chain A, domain 1"/>
    <property type="match status" value="1"/>
</dbReference>
<proteinExistence type="predicted"/>
<organism evidence="3 4">
    <name type="scientific">Clathrus columnatus</name>
    <dbReference type="NCBI Taxonomy" id="1419009"/>
    <lineage>
        <taxon>Eukaryota</taxon>
        <taxon>Fungi</taxon>
        <taxon>Dikarya</taxon>
        <taxon>Basidiomycota</taxon>
        <taxon>Agaricomycotina</taxon>
        <taxon>Agaricomycetes</taxon>
        <taxon>Phallomycetidae</taxon>
        <taxon>Phallales</taxon>
        <taxon>Clathraceae</taxon>
        <taxon>Clathrus</taxon>
    </lineage>
</organism>
<dbReference type="Proteomes" id="UP001050691">
    <property type="component" value="Unassembled WGS sequence"/>
</dbReference>
<dbReference type="PANTHER" id="PTHR13169">
    <property type="entry name" value="UBIQUITIN-LIKE PROTEIN 3 HCG-1 PROTEIN"/>
    <property type="match status" value="1"/>
</dbReference>
<dbReference type="Pfam" id="PF13881">
    <property type="entry name" value="Rad60-SLD_2"/>
    <property type="match status" value="1"/>
</dbReference>
<sequence length="276" mass="29237">MTETDTTSQPTMATATITSPTIIPMASVGPLPTSVLEAAPATTSTSTSTDVAQGPGSTSLPDPTQSGSDAIIQVSPEISQVLSMMTSLDTNFELSTAETPSSLTPTQTRLNTTASSTGVIPVSNQSSPPTPPPMNEIAVTFLLITGKRRTMSFPPSTTLGRVKELVWNTWPADWSDDRPPTPNYLRILYLGKMLQDEEVLETALHSLLPQLPSGSSSSPTIVHISIRPVAPSTVGGDDLKKKKRLGSGVVSIGRVLEATRIMRGEERDTQCCCVIC</sequence>
<dbReference type="InterPro" id="IPR039540">
    <property type="entry name" value="UBL3-like_ubiquitin_dom"/>
</dbReference>
<reference evidence="3" key="1">
    <citation type="submission" date="2021-10" db="EMBL/GenBank/DDBJ databases">
        <title>De novo Genome Assembly of Clathrus columnatus (Basidiomycota, Fungi) Using Illumina and Nanopore Sequence Data.</title>
        <authorList>
            <person name="Ogiso-Tanaka E."/>
            <person name="Itagaki H."/>
            <person name="Hosoya T."/>
            <person name="Hosaka K."/>
        </authorList>
    </citation>
    <scope>NUCLEOTIDE SEQUENCE</scope>
    <source>
        <strain evidence="3">MO-923</strain>
    </source>
</reference>
<name>A0AAV5A7K3_9AGAM</name>
<dbReference type="PANTHER" id="PTHR13169:SF0">
    <property type="entry name" value="UBIQUITIN-LIKE PROTEIN 3"/>
    <property type="match status" value="1"/>
</dbReference>
<dbReference type="InterPro" id="IPR040015">
    <property type="entry name" value="UBL3-like"/>
</dbReference>
<gene>
    <name evidence="3" type="ORF">Clacol_004486</name>
</gene>
<feature type="compositionally biased region" description="Polar residues" evidence="1">
    <location>
        <begin position="55"/>
        <end position="68"/>
    </location>
</feature>
<evidence type="ECO:0000259" key="2">
    <source>
        <dbReference type="PROSITE" id="PS50053"/>
    </source>
</evidence>
<dbReference type="PROSITE" id="PS50053">
    <property type="entry name" value="UBIQUITIN_2"/>
    <property type="match status" value="1"/>
</dbReference>
<dbReference type="EMBL" id="BPWL01000005">
    <property type="protein sequence ID" value="GJJ10260.1"/>
    <property type="molecule type" value="Genomic_DNA"/>
</dbReference>
<evidence type="ECO:0000313" key="3">
    <source>
        <dbReference type="EMBL" id="GJJ10260.1"/>
    </source>
</evidence>
<comment type="caution">
    <text evidence="3">The sequence shown here is derived from an EMBL/GenBank/DDBJ whole genome shotgun (WGS) entry which is preliminary data.</text>
</comment>
<protein>
    <recommendedName>
        <fullName evidence="2">Ubiquitin-like domain-containing protein</fullName>
    </recommendedName>
</protein>
<keyword evidence="4" id="KW-1185">Reference proteome</keyword>
<dbReference type="AlphaFoldDB" id="A0AAV5A7K3"/>
<dbReference type="InterPro" id="IPR000626">
    <property type="entry name" value="Ubiquitin-like_dom"/>
</dbReference>
<feature type="region of interest" description="Disordered" evidence="1">
    <location>
        <begin position="39"/>
        <end position="68"/>
    </location>
</feature>
<dbReference type="InterPro" id="IPR029071">
    <property type="entry name" value="Ubiquitin-like_domsf"/>
</dbReference>
<feature type="domain" description="Ubiquitin-like" evidence="2">
    <location>
        <begin position="137"/>
        <end position="201"/>
    </location>
</feature>
<evidence type="ECO:0000313" key="4">
    <source>
        <dbReference type="Proteomes" id="UP001050691"/>
    </source>
</evidence>